<feature type="chain" id="PRO_5033643842" evidence="1">
    <location>
        <begin position="21"/>
        <end position="287"/>
    </location>
</feature>
<dbReference type="EMBL" id="JABXXQ010000119">
    <property type="protein sequence ID" value="NVN30222.1"/>
    <property type="molecule type" value="Genomic_DNA"/>
</dbReference>
<name>A0A839UZ77_9PROT</name>
<reference evidence="3 5" key="2">
    <citation type="submission" date="2020-08" db="EMBL/GenBank/DDBJ databases">
        <title>Genomic Encyclopedia of Type Strains, Phase III (KMG-III): the genomes of soil and plant-associated and newly described type strains.</title>
        <authorList>
            <person name="Whitman W."/>
        </authorList>
    </citation>
    <scope>NUCLEOTIDE SEQUENCE [LARGE SCALE GENOMIC DNA]</scope>
    <source>
        <strain evidence="3 5">CECT 8088</strain>
    </source>
</reference>
<dbReference type="GO" id="GO:0004519">
    <property type="term" value="F:endonuclease activity"/>
    <property type="evidence" value="ECO:0007669"/>
    <property type="project" value="UniProtKB-KW"/>
</dbReference>
<evidence type="ECO:0000256" key="1">
    <source>
        <dbReference type="SAM" id="SignalP"/>
    </source>
</evidence>
<feature type="signal peptide" evidence="1">
    <location>
        <begin position="1"/>
        <end position="20"/>
    </location>
</feature>
<keyword evidence="1" id="KW-0732">Signal</keyword>
<dbReference type="InterPro" id="IPR005135">
    <property type="entry name" value="Endo/exonuclease/phosphatase"/>
</dbReference>
<dbReference type="InterPro" id="IPR036691">
    <property type="entry name" value="Endo/exonu/phosph_ase_sf"/>
</dbReference>
<evidence type="ECO:0000313" key="6">
    <source>
        <dbReference type="Proteomes" id="UP000565205"/>
    </source>
</evidence>
<dbReference type="Proteomes" id="UP000565205">
    <property type="component" value="Unassembled WGS sequence"/>
</dbReference>
<dbReference type="Pfam" id="PF03372">
    <property type="entry name" value="Exo_endo_phos"/>
    <property type="match status" value="1"/>
</dbReference>
<keyword evidence="3" id="KW-0269">Exonuclease</keyword>
<organism evidence="3 5">
    <name type="scientific">Endobacter medicaginis</name>
    <dbReference type="NCBI Taxonomy" id="1181271"/>
    <lineage>
        <taxon>Bacteria</taxon>
        <taxon>Pseudomonadati</taxon>
        <taxon>Pseudomonadota</taxon>
        <taxon>Alphaproteobacteria</taxon>
        <taxon>Acetobacterales</taxon>
        <taxon>Acetobacteraceae</taxon>
        <taxon>Endobacter</taxon>
    </lineage>
</organism>
<sequence length="287" mass="31048">MLCRIVLALLWLLPVAPAAAAGLKLSTWNLEWLTERPAGDPSLPDDVSPKSRAGLARLAAYARRLDADAVGIEEVDGAAMAGRVFPADAYTVLLTDDAVVQRVGLALRRGIAFTRHPDLVALDVSPPDDPHRLRRGLDVTIGDGPDEIRVLVVHLKSGCWDSPLNDRLRAACPMLAAQIPVIERWIADRQREGDAFAILGDFNRRMNAGDPFYAALASAAPLTRTTAGRASPCWGGEDFIDHILLGGPARDWLVPGSLRVLVYDEHDPAMQAVISDHCPVSVRLDLP</sequence>
<gene>
    <name evidence="3" type="ORF">FHR90_003051</name>
    <name evidence="4" type="ORF">HUK83_07735</name>
</gene>
<protein>
    <submittedName>
        <fullName evidence="3">Endonuclease/exonuclease/phosphatase family metal-dependent hydrolase</fullName>
    </submittedName>
    <submittedName>
        <fullName evidence="4">Endonuclease/exonuclease/phosphatase family protein</fullName>
    </submittedName>
</protein>
<evidence type="ECO:0000313" key="3">
    <source>
        <dbReference type="EMBL" id="MBB3175197.1"/>
    </source>
</evidence>
<evidence type="ECO:0000313" key="4">
    <source>
        <dbReference type="EMBL" id="NVN30222.1"/>
    </source>
</evidence>
<dbReference type="Gene3D" id="3.60.10.10">
    <property type="entry name" value="Endonuclease/exonuclease/phosphatase"/>
    <property type="match status" value="1"/>
</dbReference>
<keyword evidence="5" id="KW-1185">Reference proteome</keyword>
<feature type="domain" description="Endonuclease/exonuclease/phosphatase" evidence="2">
    <location>
        <begin position="27"/>
        <end position="277"/>
    </location>
</feature>
<proteinExistence type="predicted"/>
<reference evidence="4 6" key="1">
    <citation type="submission" date="2020-06" db="EMBL/GenBank/DDBJ databases">
        <title>Description of novel acetic acid bacteria.</title>
        <authorList>
            <person name="Sombolestani A."/>
        </authorList>
    </citation>
    <scope>NUCLEOTIDE SEQUENCE [LARGE SCALE GENOMIC DNA]</scope>
    <source>
        <strain evidence="4 6">LMG 26838</strain>
    </source>
</reference>
<keyword evidence="3" id="KW-0255">Endonuclease</keyword>
<dbReference type="EMBL" id="JACHXV010000021">
    <property type="protein sequence ID" value="MBB3175197.1"/>
    <property type="molecule type" value="Genomic_DNA"/>
</dbReference>
<dbReference type="RefSeq" id="WP_176623576.1">
    <property type="nucleotide sequence ID" value="NZ_JABXXQ010000119.1"/>
</dbReference>
<keyword evidence="3" id="KW-0378">Hydrolase</keyword>
<dbReference type="AlphaFoldDB" id="A0A839UZ77"/>
<comment type="caution">
    <text evidence="3">The sequence shown here is derived from an EMBL/GenBank/DDBJ whole genome shotgun (WGS) entry which is preliminary data.</text>
</comment>
<dbReference type="SUPFAM" id="SSF56219">
    <property type="entry name" value="DNase I-like"/>
    <property type="match status" value="1"/>
</dbReference>
<dbReference type="Proteomes" id="UP000557688">
    <property type="component" value="Unassembled WGS sequence"/>
</dbReference>
<evidence type="ECO:0000259" key="2">
    <source>
        <dbReference type="Pfam" id="PF03372"/>
    </source>
</evidence>
<dbReference type="GO" id="GO:0004527">
    <property type="term" value="F:exonuclease activity"/>
    <property type="evidence" value="ECO:0007669"/>
    <property type="project" value="UniProtKB-KW"/>
</dbReference>
<accession>A0A839UZ77</accession>
<evidence type="ECO:0000313" key="5">
    <source>
        <dbReference type="Proteomes" id="UP000557688"/>
    </source>
</evidence>
<keyword evidence="3" id="KW-0540">Nuclease</keyword>